<dbReference type="GO" id="GO:0070773">
    <property type="term" value="F:protein-N-terminal glutamine amidohydrolase activity"/>
    <property type="evidence" value="ECO:0007669"/>
    <property type="project" value="UniProtKB-EC"/>
</dbReference>
<dbReference type="EC" id="3.5.1.122" evidence="3"/>
<comment type="subunit">
    <text evidence="2">Monomer.</text>
</comment>
<dbReference type="GO" id="GO:0005829">
    <property type="term" value="C:cytosol"/>
    <property type="evidence" value="ECO:0007669"/>
    <property type="project" value="TreeGrafter"/>
</dbReference>
<dbReference type="PANTHER" id="PTHR13035">
    <property type="entry name" value="PROTEIN N-TERMINAL GLUTAMINE AMIDOHYDROLASE"/>
    <property type="match status" value="1"/>
</dbReference>
<dbReference type="EMBL" id="UOFI01000033">
    <property type="protein sequence ID" value="VAW62927.1"/>
    <property type="molecule type" value="Genomic_DNA"/>
</dbReference>
<evidence type="ECO:0000259" key="8">
    <source>
        <dbReference type="Pfam" id="PF09764"/>
    </source>
</evidence>
<evidence type="ECO:0000256" key="5">
    <source>
        <dbReference type="ARBA" id="ARBA00022801"/>
    </source>
</evidence>
<dbReference type="InterPro" id="IPR037132">
    <property type="entry name" value="N_Gln_amidohydro_ab_roll_sf"/>
</dbReference>
<sequence>MHNFNRNSYTYTPLFCEENIWKLIESFYTSKLATPIDVLFIINPSNTVAVFEQSLSVDGQPMIWDYHVVLSACFKQQTVIFDFDSRCDFPAEINQYFAATFPENRPVSNKFQALLKAIPANLYLQGFSSDRKHMAGVIAEKEFPNYNIIQAANTAQTFSLQKCIDINDQTPDTHLFTVKEYLLSISP</sequence>
<comment type="catalytic activity">
    <reaction evidence="7">
        <text>N-terminal L-glutaminyl-[protein] + H2O = N-terminal L-glutamyl-[protein] + NH4(+)</text>
        <dbReference type="Rhea" id="RHEA:50680"/>
        <dbReference type="Rhea" id="RHEA-COMP:12668"/>
        <dbReference type="Rhea" id="RHEA-COMP:12777"/>
        <dbReference type="ChEBI" id="CHEBI:15377"/>
        <dbReference type="ChEBI" id="CHEBI:28938"/>
        <dbReference type="ChEBI" id="CHEBI:64721"/>
        <dbReference type="ChEBI" id="CHEBI:64722"/>
        <dbReference type="EC" id="3.5.1.122"/>
    </reaction>
</comment>
<dbReference type="AlphaFoldDB" id="A0A3B0XIL5"/>
<dbReference type="InterPro" id="IPR023128">
    <property type="entry name" value="Prot_N_Gln_amidohydro_ab_roll"/>
</dbReference>
<gene>
    <name evidence="9" type="ORF">MNBD_GAMMA09-3396</name>
</gene>
<reference evidence="9" key="1">
    <citation type="submission" date="2018-06" db="EMBL/GenBank/DDBJ databases">
        <authorList>
            <person name="Zhirakovskaya E."/>
        </authorList>
    </citation>
    <scope>NUCLEOTIDE SEQUENCE</scope>
</reference>
<protein>
    <recommendedName>
        <fullName evidence="4">Protein N-terminal glutamine amidohydrolase</fullName>
        <ecNumber evidence="3">3.5.1.122</ecNumber>
    </recommendedName>
    <alternativeName>
        <fullName evidence="6">Protein NH2-terminal glutamine deamidase</fullName>
    </alternativeName>
</protein>
<evidence type="ECO:0000256" key="1">
    <source>
        <dbReference type="ARBA" id="ARBA00008985"/>
    </source>
</evidence>
<organism evidence="9">
    <name type="scientific">hydrothermal vent metagenome</name>
    <dbReference type="NCBI Taxonomy" id="652676"/>
    <lineage>
        <taxon>unclassified sequences</taxon>
        <taxon>metagenomes</taxon>
        <taxon>ecological metagenomes</taxon>
    </lineage>
</organism>
<evidence type="ECO:0000256" key="6">
    <source>
        <dbReference type="ARBA" id="ARBA00029677"/>
    </source>
</evidence>
<evidence type="ECO:0000256" key="7">
    <source>
        <dbReference type="ARBA" id="ARBA00048768"/>
    </source>
</evidence>
<dbReference type="GO" id="GO:0008418">
    <property type="term" value="F:protein-N-terminal asparagine amidohydrolase activity"/>
    <property type="evidence" value="ECO:0007669"/>
    <property type="project" value="InterPro"/>
</dbReference>
<comment type="similarity">
    <text evidence="1">Belongs to the NTAQ1 family.</text>
</comment>
<dbReference type="InterPro" id="IPR039733">
    <property type="entry name" value="NTAQ1"/>
</dbReference>
<evidence type="ECO:0000256" key="2">
    <source>
        <dbReference type="ARBA" id="ARBA00011245"/>
    </source>
</evidence>
<accession>A0A3B0XIL5</accession>
<evidence type="ECO:0000256" key="4">
    <source>
        <dbReference type="ARBA" id="ARBA00021247"/>
    </source>
</evidence>
<dbReference type="Gene3D" id="3.10.620.10">
    <property type="entry name" value="Protein N-terminal glutamine amidohydrolase, alpha beta roll"/>
    <property type="match status" value="1"/>
</dbReference>
<evidence type="ECO:0000313" key="9">
    <source>
        <dbReference type="EMBL" id="VAW62927.1"/>
    </source>
</evidence>
<keyword evidence="5" id="KW-0378">Hydrolase</keyword>
<name>A0A3B0XIL5_9ZZZZ</name>
<dbReference type="Pfam" id="PF09764">
    <property type="entry name" value="Nt_Gln_amidase"/>
    <property type="match status" value="1"/>
</dbReference>
<evidence type="ECO:0000256" key="3">
    <source>
        <dbReference type="ARBA" id="ARBA00012718"/>
    </source>
</evidence>
<feature type="domain" description="Protein N-terminal glutamine amidohydrolase alpha beta roll" evidence="8">
    <location>
        <begin position="11"/>
        <end position="170"/>
    </location>
</feature>
<proteinExistence type="inferred from homology"/>
<dbReference type="GO" id="GO:0005634">
    <property type="term" value="C:nucleus"/>
    <property type="evidence" value="ECO:0007669"/>
    <property type="project" value="TreeGrafter"/>
</dbReference>
<dbReference type="PANTHER" id="PTHR13035:SF0">
    <property type="entry name" value="PROTEIN N-TERMINAL GLUTAMINE AMIDOHYDROLASE"/>
    <property type="match status" value="1"/>
</dbReference>